<dbReference type="GO" id="GO:0006338">
    <property type="term" value="P:chromatin remodeling"/>
    <property type="evidence" value="ECO:0007669"/>
    <property type="project" value="InterPro"/>
</dbReference>
<gene>
    <name evidence="6" type="ORF">B4U80_08524</name>
</gene>
<feature type="region of interest" description="Disordered" evidence="4">
    <location>
        <begin position="90"/>
        <end position="122"/>
    </location>
</feature>
<feature type="compositionally biased region" description="Low complexity" evidence="4">
    <location>
        <begin position="459"/>
        <end position="475"/>
    </location>
</feature>
<dbReference type="AlphaFoldDB" id="A0A443SN98"/>
<dbReference type="STRING" id="299467.A0A443SN98"/>
<feature type="compositionally biased region" description="Basic and acidic residues" evidence="4">
    <location>
        <begin position="223"/>
        <end position="258"/>
    </location>
</feature>
<evidence type="ECO:0000256" key="2">
    <source>
        <dbReference type="PROSITE-ProRule" id="PRU00108"/>
    </source>
</evidence>
<feature type="compositionally biased region" description="Polar residues" evidence="4">
    <location>
        <begin position="330"/>
        <end position="360"/>
    </location>
</feature>
<feature type="compositionally biased region" description="Polar residues" evidence="4">
    <location>
        <begin position="93"/>
        <end position="120"/>
    </location>
</feature>
<dbReference type="OrthoDB" id="10052721at2759"/>
<evidence type="ECO:0000259" key="5">
    <source>
        <dbReference type="PROSITE" id="PS50071"/>
    </source>
</evidence>
<comment type="caution">
    <text evidence="6">The sequence shown here is derived from an EMBL/GenBank/DDBJ whole genome shotgun (WGS) entry which is preliminary data.</text>
</comment>
<evidence type="ECO:0000256" key="3">
    <source>
        <dbReference type="RuleBase" id="RU000682"/>
    </source>
</evidence>
<dbReference type="PROSITE" id="PS50071">
    <property type="entry name" value="HOMEOBOX_2"/>
    <property type="match status" value="2"/>
</dbReference>
<dbReference type="FunFam" id="1.10.10.60:FF:000169">
    <property type="entry name" value="DNA-binding protein SATB1"/>
    <property type="match status" value="2"/>
</dbReference>
<dbReference type="InterPro" id="IPR001356">
    <property type="entry name" value="HD"/>
</dbReference>
<feature type="DNA-binding region" description="Homeobox" evidence="2">
    <location>
        <begin position="125"/>
        <end position="194"/>
    </location>
</feature>
<evidence type="ECO:0000313" key="7">
    <source>
        <dbReference type="Proteomes" id="UP000288716"/>
    </source>
</evidence>
<feature type="region of interest" description="Disordered" evidence="4">
    <location>
        <begin position="198"/>
        <end position="271"/>
    </location>
</feature>
<proteinExistence type="predicted"/>
<feature type="compositionally biased region" description="Acidic residues" evidence="4">
    <location>
        <begin position="313"/>
        <end position="325"/>
    </location>
</feature>
<feature type="region of interest" description="Disordered" evidence="4">
    <location>
        <begin position="455"/>
        <end position="487"/>
    </location>
</feature>
<feature type="domain" description="Homeobox" evidence="5">
    <location>
        <begin position="123"/>
        <end position="193"/>
    </location>
</feature>
<feature type="compositionally biased region" description="Polar residues" evidence="4">
    <location>
        <begin position="476"/>
        <end position="487"/>
    </location>
</feature>
<dbReference type="SUPFAM" id="SSF46689">
    <property type="entry name" value="Homeodomain-like"/>
    <property type="match status" value="2"/>
</dbReference>
<comment type="subcellular location">
    <subcellularLocation>
        <location evidence="1 2 3">Nucleus</location>
    </subcellularLocation>
</comment>
<dbReference type="InterPro" id="IPR039673">
    <property type="entry name" value="SATB1/SATB2"/>
</dbReference>
<reference evidence="6 7" key="1">
    <citation type="journal article" date="2018" name="Gigascience">
        <title>Genomes of trombidid mites reveal novel predicted allergens and laterally-transferred genes associated with secondary metabolism.</title>
        <authorList>
            <person name="Dong X."/>
            <person name="Chaisiri K."/>
            <person name="Xia D."/>
            <person name="Armstrong S.D."/>
            <person name="Fang Y."/>
            <person name="Donnelly M.J."/>
            <person name="Kadowaki T."/>
            <person name="McGarry J.W."/>
            <person name="Darby A.C."/>
            <person name="Makepeace B.L."/>
        </authorList>
    </citation>
    <scope>NUCLEOTIDE SEQUENCE [LARGE SCALE GENOMIC DNA]</scope>
    <source>
        <strain evidence="6">UoL-UT</strain>
    </source>
</reference>
<keyword evidence="2 3" id="KW-0539">Nucleus</keyword>
<evidence type="ECO:0000256" key="4">
    <source>
        <dbReference type="SAM" id="MobiDB-lite"/>
    </source>
</evidence>
<feature type="DNA-binding region" description="Homeobox" evidence="2">
    <location>
        <begin position="386"/>
        <end position="442"/>
    </location>
</feature>
<dbReference type="InterPro" id="IPR009057">
    <property type="entry name" value="Homeodomain-like_sf"/>
</dbReference>
<keyword evidence="2 3" id="KW-0371">Homeobox</keyword>
<keyword evidence="7" id="KW-1185">Reference proteome</keyword>
<dbReference type="EMBL" id="NCKV01001113">
    <property type="protein sequence ID" value="RWS28996.1"/>
    <property type="molecule type" value="Genomic_DNA"/>
</dbReference>
<dbReference type="SMART" id="SM00389">
    <property type="entry name" value="HOX"/>
    <property type="match status" value="2"/>
</dbReference>
<dbReference type="PANTHER" id="PTHR15116:SF16">
    <property type="entry name" value="DEFECTIVE PROVENTRICULUS, ISOFORM A"/>
    <property type="match status" value="1"/>
</dbReference>
<dbReference type="Pfam" id="PF00046">
    <property type="entry name" value="Homeodomain"/>
    <property type="match status" value="2"/>
</dbReference>
<accession>A0A443SN98</accession>
<dbReference type="GO" id="GO:0000981">
    <property type="term" value="F:DNA-binding transcription factor activity, RNA polymerase II-specific"/>
    <property type="evidence" value="ECO:0007669"/>
    <property type="project" value="TreeGrafter"/>
</dbReference>
<feature type="domain" description="Homeobox" evidence="5">
    <location>
        <begin position="384"/>
        <end position="441"/>
    </location>
</feature>
<sequence>MLAALCEHGTRGAGKEFEVTEETANKFDQWYLQQVFNHYRRIATLAAAQADHQQAVAAVAAAAATQQQLPASRSSSLHPLLSSVVGDFEHHSQLSQSNPPNQLHEQHSVLNSTSSPQQEQHFVRTRIRTSFDPELELPKLHKWFAENQHPSRAQIQQYVKELNALDSRKGRKLLDVNNVVYWFKNARAAHKRQELKFVNGSHSPPVDNNGGNQFSVNSTQEMSDTKNQRDGSESSGKHSHEENGHNEDGDDSGDHEYSGAEGIDDDSSQMSQTLDLSVRPVKRLKSESLSPCSPQVGLETGRYSSNFQIKDEQTDEDDDLNEIDDHDYYSENTPVGSESAFPGSTPNGNRFYSNNGNSLLPQPDSPEEGRRIRRSRTFIDPMTEVPRLEQWFAVNTHPTHSQIVKYTEELNNLPYRQKFPKLEPKNIQFWFKNRRAKYKRLSLPSQIHQPTLALTCGPPVTSASSNSVPSQSNTSYATANNASPVND</sequence>
<evidence type="ECO:0000313" key="6">
    <source>
        <dbReference type="EMBL" id="RWS28996.1"/>
    </source>
</evidence>
<dbReference type="VEuPathDB" id="VectorBase:LDEU003044"/>
<organism evidence="6 7">
    <name type="scientific">Leptotrombidium deliense</name>
    <dbReference type="NCBI Taxonomy" id="299467"/>
    <lineage>
        <taxon>Eukaryota</taxon>
        <taxon>Metazoa</taxon>
        <taxon>Ecdysozoa</taxon>
        <taxon>Arthropoda</taxon>
        <taxon>Chelicerata</taxon>
        <taxon>Arachnida</taxon>
        <taxon>Acari</taxon>
        <taxon>Acariformes</taxon>
        <taxon>Trombidiformes</taxon>
        <taxon>Prostigmata</taxon>
        <taxon>Anystina</taxon>
        <taxon>Parasitengona</taxon>
        <taxon>Trombiculoidea</taxon>
        <taxon>Trombiculidae</taxon>
        <taxon>Leptotrombidium</taxon>
    </lineage>
</organism>
<dbReference type="Proteomes" id="UP000288716">
    <property type="component" value="Unassembled WGS sequence"/>
</dbReference>
<name>A0A443SN98_9ACAR</name>
<dbReference type="CDD" id="cd00086">
    <property type="entry name" value="homeodomain"/>
    <property type="match status" value="2"/>
</dbReference>
<dbReference type="GO" id="GO:0000978">
    <property type="term" value="F:RNA polymerase II cis-regulatory region sequence-specific DNA binding"/>
    <property type="evidence" value="ECO:0007669"/>
    <property type="project" value="TreeGrafter"/>
</dbReference>
<dbReference type="Gene3D" id="1.10.10.60">
    <property type="entry name" value="Homeodomain-like"/>
    <property type="match status" value="2"/>
</dbReference>
<feature type="compositionally biased region" description="Polar residues" evidence="4">
    <location>
        <begin position="209"/>
        <end position="222"/>
    </location>
</feature>
<dbReference type="PANTHER" id="PTHR15116">
    <property type="entry name" value="DNA-BINDING PROTEIN SATB FAMILY MEMBER"/>
    <property type="match status" value="1"/>
</dbReference>
<protein>
    <recommendedName>
        <fullName evidence="5">Homeobox domain-containing protein</fullName>
    </recommendedName>
</protein>
<dbReference type="GO" id="GO:0005634">
    <property type="term" value="C:nucleus"/>
    <property type="evidence" value="ECO:0007669"/>
    <property type="project" value="UniProtKB-SubCell"/>
</dbReference>
<evidence type="ECO:0000256" key="1">
    <source>
        <dbReference type="ARBA" id="ARBA00004123"/>
    </source>
</evidence>
<keyword evidence="2 3" id="KW-0238">DNA-binding</keyword>
<feature type="region of interest" description="Disordered" evidence="4">
    <location>
        <begin position="285"/>
        <end position="370"/>
    </location>
</feature>